<sequence>MLSTADEEVATAAGSLIDETVPEDARGRHLAVRDGHHRLRTVRTAVGLPAAAVNRPTERAA</sequence>
<dbReference type="Proteomes" id="UP001501005">
    <property type="component" value="Unassembled WGS sequence"/>
</dbReference>
<name>A0ABN1P1D5_9ACTN</name>
<evidence type="ECO:0000313" key="1">
    <source>
        <dbReference type="EMBL" id="GAA0920406.1"/>
    </source>
</evidence>
<comment type="caution">
    <text evidence="1">The sequence shown here is derived from an EMBL/GenBank/DDBJ whole genome shotgun (WGS) entry which is preliminary data.</text>
</comment>
<dbReference type="EMBL" id="BAAAHG010000034">
    <property type="protein sequence ID" value="GAA0920406.1"/>
    <property type="molecule type" value="Genomic_DNA"/>
</dbReference>
<evidence type="ECO:0000313" key="2">
    <source>
        <dbReference type="Proteomes" id="UP001501005"/>
    </source>
</evidence>
<organism evidence="1 2">
    <name type="scientific">Streptomyces thermoalcalitolerans</name>
    <dbReference type="NCBI Taxonomy" id="65605"/>
    <lineage>
        <taxon>Bacteria</taxon>
        <taxon>Bacillati</taxon>
        <taxon>Actinomycetota</taxon>
        <taxon>Actinomycetes</taxon>
        <taxon>Kitasatosporales</taxon>
        <taxon>Streptomycetaceae</taxon>
        <taxon>Streptomyces</taxon>
    </lineage>
</organism>
<proteinExistence type="predicted"/>
<accession>A0ABN1P1D5</accession>
<reference evidence="1 2" key="1">
    <citation type="journal article" date="2019" name="Int. J. Syst. Evol. Microbiol.">
        <title>The Global Catalogue of Microorganisms (GCM) 10K type strain sequencing project: providing services to taxonomists for standard genome sequencing and annotation.</title>
        <authorList>
            <consortium name="The Broad Institute Genomics Platform"/>
            <consortium name="The Broad Institute Genome Sequencing Center for Infectious Disease"/>
            <person name="Wu L."/>
            <person name="Ma J."/>
        </authorList>
    </citation>
    <scope>NUCLEOTIDE SEQUENCE [LARGE SCALE GENOMIC DNA]</scope>
    <source>
        <strain evidence="1 2">JCM 10673</strain>
    </source>
</reference>
<evidence type="ECO:0008006" key="3">
    <source>
        <dbReference type="Google" id="ProtNLM"/>
    </source>
</evidence>
<protein>
    <recommendedName>
        <fullName evidence="3">ParB/Sulfiredoxin domain-containing protein</fullName>
    </recommendedName>
</protein>
<keyword evidence="2" id="KW-1185">Reference proteome</keyword>
<gene>
    <name evidence="1" type="ORF">GCM10009549_38950</name>
</gene>